<feature type="transmembrane region" description="Helical" evidence="7">
    <location>
        <begin position="424"/>
        <end position="443"/>
    </location>
</feature>
<dbReference type="InterPro" id="IPR024528">
    <property type="entry name" value="ThrE_2"/>
</dbReference>
<sequence length="721" mass="77723">MSSQDTTGANSASSRDDNVMGGRPTAHHVRFDSLERPPPPAETTEQPTVRASDNQADRDRVLEAASSLPMAQGPIPLLAADNRAIKREVFDEEAVPARVESAADLDPPAETFVRKVTQKLRREAPEGDGSQQNEQQQTGRRGSQAWHSRFGSESGLKTPVSEDYQDQPPTFKPGVLATLLKLAQDSGSQAPPPPPPAIRGETPPSGSGAVTPSRWYKSHQPATLSTAALLAGTSAQLAGAYAAPREAEKVPLPTRPKMGRSTSGGILGRFSRSSTDTELKLRYHIAHTLQKQRYLLQLCRALMLYGAPTHRLEEYLKMSARVLDVEGQFLYLPGCMLASFDDSSTHTSNMQLVRVSQSLDLGKLQDVHLIYKEVVHDLVSVEEGSSRLQELFDSGPRYNVWFRVFVYGAASAAVGPLFGARLIDLPICFMLGIILGTLALVIAPKSNLYSNVFEIVACVIICFLARAFGSINGGTLFCFSGIAQASIALILPGYIVLCGALELQSKNMVAGSVRMFYAIVYSLLLGFGITIGAALYGALDATATSSKTCADMMSEYYKFLFVFAFTLCLNVINQCKWRQLPISLTISLAGFTVNFFATRRFRTNVQIANALGAFAIGVMGNLYSRLSHQIAFTSIVPAIFIQVPSGLAAQGGLISGLDSADSITNRTLTASTETLQSQFNSTIANVALGMVQVGIGISVGLFFAAIAVYPFGKRRSGLFTF</sequence>
<feature type="transmembrane region" description="Helical" evidence="7">
    <location>
        <begin position="481"/>
        <end position="503"/>
    </location>
</feature>
<dbReference type="Pfam" id="PF12821">
    <property type="entry name" value="ThrE_2"/>
    <property type="match status" value="1"/>
</dbReference>
<feature type="transmembrane region" description="Helical" evidence="7">
    <location>
        <begin position="580"/>
        <end position="597"/>
    </location>
</feature>
<evidence type="ECO:0000256" key="5">
    <source>
        <dbReference type="ARBA" id="ARBA00034125"/>
    </source>
</evidence>
<gene>
    <name evidence="10" type="ORF">DRE_04128</name>
</gene>
<dbReference type="OrthoDB" id="413008at2759"/>
<evidence type="ECO:0000313" key="11">
    <source>
        <dbReference type="Proteomes" id="UP000024837"/>
    </source>
</evidence>
<keyword evidence="2 7" id="KW-0812">Transmembrane</keyword>
<evidence type="ECO:0000256" key="3">
    <source>
        <dbReference type="ARBA" id="ARBA00022989"/>
    </source>
</evidence>
<evidence type="ECO:0000256" key="7">
    <source>
        <dbReference type="SAM" id="Phobius"/>
    </source>
</evidence>
<dbReference type="Proteomes" id="UP000024837">
    <property type="component" value="Unassembled WGS sequence"/>
</dbReference>
<dbReference type="PANTHER" id="PTHR31082">
    <property type="entry name" value="PHEROMONE-REGULATED MEMBRANE PROTEIN 10"/>
    <property type="match status" value="1"/>
</dbReference>
<reference evidence="10 11" key="1">
    <citation type="submission" date="2013-05" db="EMBL/GenBank/DDBJ databases">
        <title>Drechslerella stenobrocha genome reveals carnivorous origination and mechanical trapping mechanism of predatory fungi.</title>
        <authorList>
            <person name="Liu X."/>
            <person name="Zhang W."/>
            <person name="Liu K."/>
        </authorList>
    </citation>
    <scope>NUCLEOTIDE SEQUENCE [LARGE SCALE GENOMIC DNA]</scope>
    <source>
        <strain evidence="10 11">248</strain>
    </source>
</reference>
<feature type="compositionally biased region" description="Polar residues" evidence="6">
    <location>
        <begin position="1"/>
        <end position="13"/>
    </location>
</feature>
<comment type="subcellular location">
    <subcellularLocation>
        <location evidence="1">Membrane</location>
        <topology evidence="1">Multi-pass membrane protein</topology>
    </subcellularLocation>
</comment>
<evidence type="ECO:0000256" key="2">
    <source>
        <dbReference type="ARBA" id="ARBA00022692"/>
    </source>
</evidence>
<accession>W7HRH4</accession>
<evidence type="ECO:0000259" key="8">
    <source>
        <dbReference type="Pfam" id="PF06738"/>
    </source>
</evidence>
<evidence type="ECO:0000256" key="4">
    <source>
        <dbReference type="ARBA" id="ARBA00023136"/>
    </source>
</evidence>
<dbReference type="HOGENOM" id="CLU_007078_2_1_1"/>
<keyword evidence="3 7" id="KW-1133">Transmembrane helix</keyword>
<dbReference type="InterPro" id="IPR051361">
    <property type="entry name" value="ThrE/Ser_Exporter"/>
</dbReference>
<feature type="transmembrane region" description="Helical" evidence="7">
    <location>
        <begin position="448"/>
        <end position="469"/>
    </location>
</feature>
<keyword evidence="4 7" id="KW-0472">Membrane</keyword>
<feature type="transmembrane region" description="Helical" evidence="7">
    <location>
        <begin position="515"/>
        <end position="536"/>
    </location>
</feature>
<feature type="transmembrane region" description="Helical" evidence="7">
    <location>
        <begin position="603"/>
        <end position="623"/>
    </location>
</feature>
<evidence type="ECO:0000256" key="6">
    <source>
        <dbReference type="SAM" id="MobiDB-lite"/>
    </source>
</evidence>
<feature type="domain" description="Threonine/serine exporter-like N-terminal" evidence="8">
    <location>
        <begin position="293"/>
        <end position="535"/>
    </location>
</feature>
<feature type="region of interest" description="Disordered" evidence="6">
    <location>
        <begin position="185"/>
        <end position="214"/>
    </location>
</feature>
<dbReference type="PANTHER" id="PTHR31082:SF4">
    <property type="entry name" value="PHEROMONE-REGULATED MEMBRANE PROTEIN 10"/>
    <property type="match status" value="1"/>
</dbReference>
<feature type="transmembrane region" description="Helical" evidence="7">
    <location>
        <begin position="686"/>
        <end position="711"/>
    </location>
</feature>
<organism evidence="10 11">
    <name type="scientific">Drechslerella stenobrocha 248</name>
    <dbReference type="NCBI Taxonomy" id="1043628"/>
    <lineage>
        <taxon>Eukaryota</taxon>
        <taxon>Fungi</taxon>
        <taxon>Dikarya</taxon>
        <taxon>Ascomycota</taxon>
        <taxon>Pezizomycotina</taxon>
        <taxon>Orbiliomycetes</taxon>
        <taxon>Orbiliales</taxon>
        <taxon>Orbiliaceae</taxon>
        <taxon>Drechslerella</taxon>
    </lineage>
</organism>
<dbReference type="Pfam" id="PF06738">
    <property type="entry name" value="ThrE"/>
    <property type="match status" value="1"/>
</dbReference>
<dbReference type="EMBL" id="KI966416">
    <property type="protein sequence ID" value="EWC46641.1"/>
    <property type="molecule type" value="Genomic_DNA"/>
</dbReference>
<dbReference type="GO" id="GO:0022857">
    <property type="term" value="F:transmembrane transporter activity"/>
    <property type="evidence" value="ECO:0007669"/>
    <property type="project" value="InterPro"/>
</dbReference>
<evidence type="ECO:0000313" key="10">
    <source>
        <dbReference type="EMBL" id="EWC46641.1"/>
    </source>
</evidence>
<protein>
    <recommendedName>
        <fullName evidence="12">Threonine/serine exporter-like N-terminal domain-containing protein</fullName>
    </recommendedName>
</protein>
<feature type="compositionally biased region" description="Polar residues" evidence="6">
    <location>
        <begin position="129"/>
        <end position="141"/>
    </location>
</feature>
<evidence type="ECO:0008006" key="12">
    <source>
        <dbReference type="Google" id="ProtNLM"/>
    </source>
</evidence>
<dbReference type="GO" id="GO:0016020">
    <property type="term" value="C:membrane"/>
    <property type="evidence" value="ECO:0007669"/>
    <property type="project" value="UniProtKB-SubCell"/>
</dbReference>
<dbReference type="InterPro" id="IPR010619">
    <property type="entry name" value="ThrE-like_N"/>
</dbReference>
<feature type="region of interest" description="Disordered" evidence="6">
    <location>
        <begin position="1"/>
        <end position="73"/>
    </location>
</feature>
<dbReference type="AlphaFoldDB" id="W7HRH4"/>
<comment type="similarity">
    <text evidence="5">Belongs to the ThrE exporter (TC 2.A.79) family.</text>
</comment>
<evidence type="ECO:0000259" key="9">
    <source>
        <dbReference type="Pfam" id="PF12821"/>
    </source>
</evidence>
<feature type="transmembrane region" description="Helical" evidence="7">
    <location>
        <begin position="630"/>
        <end position="649"/>
    </location>
</feature>
<feature type="transmembrane region" description="Helical" evidence="7">
    <location>
        <begin position="556"/>
        <end position="573"/>
    </location>
</feature>
<feature type="region of interest" description="Disordered" evidence="6">
    <location>
        <begin position="94"/>
        <end position="172"/>
    </location>
</feature>
<feature type="domain" description="Threonine/Serine exporter ThrE" evidence="9">
    <location>
        <begin position="559"/>
        <end position="705"/>
    </location>
</feature>
<keyword evidence="11" id="KW-1185">Reference proteome</keyword>
<name>W7HRH4_9PEZI</name>
<evidence type="ECO:0000256" key="1">
    <source>
        <dbReference type="ARBA" id="ARBA00004141"/>
    </source>
</evidence>
<proteinExistence type="inferred from homology"/>